<feature type="compositionally biased region" description="Basic and acidic residues" evidence="7">
    <location>
        <begin position="112"/>
        <end position="127"/>
    </location>
</feature>
<dbReference type="UniPathway" id="UPA00275">
    <property type="reaction ID" value="UER00404"/>
</dbReference>
<dbReference type="HOGENOM" id="CLU_040872_0_0_1"/>
<dbReference type="Pfam" id="PF00885">
    <property type="entry name" value="DMRL_synthase"/>
    <property type="match status" value="1"/>
</dbReference>
<evidence type="ECO:0000256" key="4">
    <source>
        <dbReference type="ARBA" id="ARBA00022619"/>
    </source>
</evidence>
<comment type="catalytic activity">
    <reaction evidence="6">
        <text>(2S)-2-hydroxy-3-oxobutyl phosphate + 5-amino-6-(D-ribitylamino)uracil = 6,7-dimethyl-8-(1-D-ribityl)lumazine + phosphate + 2 H2O + H(+)</text>
        <dbReference type="Rhea" id="RHEA:26152"/>
        <dbReference type="ChEBI" id="CHEBI:15377"/>
        <dbReference type="ChEBI" id="CHEBI:15378"/>
        <dbReference type="ChEBI" id="CHEBI:15934"/>
        <dbReference type="ChEBI" id="CHEBI:43474"/>
        <dbReference type="ChEBI" id="CHEBI:58201"/>
        <dbReference type="ChEBI" id="CHEBI:58830"/>
        <dbReference type="EC" id="2.5.1.78"/>
    </reaction>
</comment>
<evidence type="ECO:0000256" key="1">
    <source>
        <dbReference type="ARBA" id="ARBA00004917"/>
    </source>
</evidence>
<dbReference type="SUPFAM" id="SSF52121">
    <property type="entry name" value="Lumazine synthase"/>
    <property type="match status" value="1"/>
</dbReference>
<name>M4C1Y3_HYAAE</name>
<feature type="compositionally biased region" description="Low complexity" evidence="7">
    <location>
        <begin position="482"/>
        <end position="494"/>
    </location>
</feature>
<dbReference type="NCBIfam" id="TIGR00114">
    <property type="entry name" value="lumazine-synth"/>
    <property type="match status" value="1"/>
</dbReference>
<feature type="region of interest" description="Disordered" evidence="7">
    <location>
        <begin position="1"/>
        <end position="142"/>
    </location>
</feature>
<keyword evidence="9" id="KW-1185">Reference proteome</keyword>
<dbReference type="AlphaFoldDB" id="M4C1Y3"/>
<dbReference type="EMBL" id="JH598109">
    <property type="status" value="NOT_ANNOTATED_CDS"/>
    <property type="molecule type" value="Genomic_DNA"/>
</dbReference>
<dbReference type="GO" id="GO:0009349">
    <property type="term" value="C:riboflavin synthase complex"/>
    <property type="evidence" value="ECO:0007669"/>
    <property type="project" value="InterPro"/>
</dbReference>
<dbReference type="InParanoid" id="M4C1Y3"/>
<keyword evidence="4" id="KW-0686">Riboflavin biosynthesis</keyword>
<dbReference type="EnsemblProtists" id="HpaT813097">
    <property type="protein sequence ID" value="HpaP813097"/>
    <property type="gene ID" value="HpaG813097"/>
</dbReference>
<comment type="similarity">
    <text evidence="2">Belongs to the DMRL synthase family.</text>
</comment>
<dbReference type="OMA" id="SHEHQGG"/>
<evidence type="ECO:0000256" key="6">
    <source>
        <dbReference type="ARBA" id="ARBA00048785"/>
    </source>
</evidence>
<organism evidence="8 9">
    <name type="scientific">Hyaloperonospora arabidopsidis (strain Emoy2)</name>
    <name type="common">Downy mildew agent</name>
    <name type="synonym">Peronospora arabidopsidis</name>
    <dbReference type="NCBI Taxonomy" id="559515"/>
    <lineage>
        <taxon>Eukaryota</taxon>
        <taxon>Sar</taxon>
        <taxon>Stramenopiles</taxon>
        <taxon>Oomycota</taxon>
        <taxon>Peronosporomycetes</taxon>
        <taxon>Peronosporales</taxon>
        <taxon>Peronosporaceae</taxon>
        <taxon>Hyaloperonospora</taxon>
    </lineage>
</organism>
<reference evidence="8" key="2">
    <citation type="submission" date="2015-06" db="UniProtKB">
        <authorList>
            <consortium name="EnsemblProtists"/>
        </authorList>
    </citation>
    <scope>IDENTIFICATION</scope>
    <source>
        <strain evidence="8">Emoy2</strain>
    </source>
</reference>
<evidence type="ECO:0000256" key="7">
    <source>
        <dbReference type="SAM" id="MobiDB-lite"/>
    </source>
</evidence>
<dbReference type="STRING" id="559515.M4C1Y3"/>
<evidence type="ECO:0000256" key="2">
    <source>
        <dbReference type="ARBA" id="ARBA00007424"/>
    </source>
</evidence>
<feature type="region of interest" description="Disordered" evidence="7">
    <location>
        <begin position="453"/>
        <end position="505"/>
    </location>
</feature>
<dbReference type="InterPro" id="IPR036467">
    <property type="entry name" value="LS/RS_sf"/>
</dbReference>
<dbReference type="eggNOG" id="KOG3243">
    <property type="taxonomic scope" value="Eukaryota"/>
</dbReference>
<reference evidence="9" key="1">
    <citation type="journal article" date="2010" name="Science">
        <title>Signatures of adaptation to obligate biotrophy in the Hyaloperonospora arabidopsidis genome.</title>
        <authorList>
            <person name="Baxter L."/>
            <person name="Tripathy S."/>
            <person name="Ishaque N."/>
            <person name="Boot N."/>
            <person name="Cabral A."/>
            <person name="Kemen E."/>
            <person name="Thines M."/>
            <person name="Ah-Fong A."/>
            <person name="Anderson R."/>
            <person name="Badejoko W."/>
            <person name="Bittner-Eddy P."/>
            <person name="Boore J.L."/>
            <person name="Chibucos M.C."/>
            <person name="Coates M."/>
            <person name="Dehal P."/>
            <person name="Delehaunty K."/>
            <person name="Dong S."/>
            <person name="Downton P."/>
            <person name="Dumas B."/>
            <person name="Fabro G."/>
            <person name="Fronick C."/>
            <person name="Fuerstenberg S.I."/>
            <person name="Fulton L."/>
            <person name="Gaulin E."/>
            <person name="Govers F."/>
            <person name="Hughes L."/>
            <person name="Humphray S."/>
            <person name="Jiang R.H."/>
            <person name="Judelson H."/>
            <person name="Kamoun S."/>
            <person name="Kyung K."/>
            <person name="Meijer H."/>
            <person name="Minx P."/>
            <person name="Morris P."/>
            <person name="Nelson J."/>
            <person name="Phuntumart V."/>
            <person name="Qutob D."/>
            <person name="Rehmany A."/>
            <person name="Rougon-Cardoso A."/>
            <person name="Ryden P."/>
            <person name="Torto-Alalibo T."/>
            <person name="Studholme D."/>
            <person name="Wang Y."/>
            <person name="Win J."/>
            <person name="Wood J."/>
            <person name="Clifton S.W."/>
            <person name="Rogers J."/>
            <person name="Van den Ackerveken G."/>
            <person name="Jones J.D."/>
            <person name="McDowell J.M."/>
            <person name="Beynon J."/>
            <person name="Tyler B.M."/>
        </authorList>
    </citation>
    <scope>NUCLEOTIDE SEQUENCE [LARGE SCALE GENOMIC DNA]</scope>
    <source>
        <strain evidence="9">Emoy2</strain>
    </source>
</reference>
<dbReference type="Proteomes" id="UP000011713">
    <property type="component" value="Unassembled WGS sequence"/>
</dbReference>
<feature type="compositionally biased region" description="Basic and acidic residues" evidence="7">
    <location>
        <begin position="453"/>
        <end position="469"/>
    </location>
</feature>
<dbReference type="Gene3D" id="3.40.50.960">
    <property type="entry name" value="Lumazine/riboflavin synthase"/>
    <property type="match status" value="1"/>
</dbReference>
<protein>
    <recommendedName>
        <fullName evidence="3">6,7-dimethyl-8-ribityllumazine synthase</fullName>
        <ecNumber evidence="3">2.5.1.78</ecNumber>
    </recommendedName>
</protein>
<dbReference type="GO" id="GO:0009231">
    <property type="term" value="P:riboflavin biosynthetic process"/>
    <property type="evidence" value="ECO:0007669"/>
    <property type="project" value="UniProtKB-UniPathway"/>
</dbReference>
<dbReference type="EC" id="2.5.1.78" evidence="3"/>
<sequence length="512" mass="54465">MMSGFEKLAEKMKLTSKDNPDDGHGRQSGEHDGDGSSHEHRGESGSHYHHGGGSSHEHQGGGSSHEHQGGGSSHEHHGGGSSHEHHGDDSSHKHRGGGSSHEHRGGGGSQEHQGEGSSHEHHEEGGSHKHHGKGGSREHHAGHVPACPVLIERSGASRTSKFEGKPFRVTIVASHWYEKVVHSLVDACSKELLAKGVTEDNLHVVEVAGAFELPFTAARLIASEKMSHRPDAVICIGCFVEDATHTCETMRQAVAYGIMKLNVTSDVPVIFGVLCCDNESQAHSSVEKRSCYGIDDSEQCNFGVSWAQSALQMAHLSRCTSVKEMEHCSCFRSDSHSGGDSDEHKRKPTKHESGKHESGKHESGKLEKCTSCGLSEKKCSCKECVCKVCCNHGGACTSCKSSAENCECKDCKCRSCCVRRDACRRCGCPPDSCSCQGCDCAVCSGKDGSDAKTKSSKHTDEHTDEHESTKASSGGHSKEESASSSGSGIHVSSVKCDRCGSPSGGCQCGLLH</sequence>
<accession>M4C1Y3</accession>
<dbReference type="PANTHER" id="PTHR21058">
    <property type="entry name" value="6,7-DIMETHYL-8-RIBITYLLUMAZINE SYNTHASE DMRL SYNTHASE LUMAZINE SYNTHASE"/>
    <property type="match status" value="1"/>
</dbReference>
<feature type="compositionally biased region" description="Basic and acidic residues" evidence="7">
    <location>
        <begin position="7"/>
        <end position="46"/>
    </location>
</feature>
<dbReference type="InterPro" id="IPR034964">
    <property type="entry name" value="LS"/>
</dbReference>
<proteinExistence type="inferred from homology"/>
<feature type="compositionally biased region" description="Basic and acidic residues" evidence="7">
    <location>
        <begin position="55"/>
        <end position="91"/>
    </location>
</feature>
<dbReference type="GO" id="GO:0000906">
    <property type="term" value="F:6,7-dimethyl-8-ribityllumazine synthase activity"/>
    <property type="evidence" value="ECO:0007669"/>
    <property type="project" value="UniProtKB-EC"/>
</dbReference>
<evidence type="ECO:0000313" key="9">
    <source>
        <dbReference type="Proteomes" id="UP000011713"/>
    </source>
</evidence>
<dbReference type="VEuPathDB" id="FungiDB:HpaG813097"/>
<feature type="region of interest" description="Disordered" evidence="7">
    <location>
        <begin position="332"/>
        <end position="366"/>
    </location>
</feature>
<evidence type="ECO:0000256" key="5">
    <source>
        <dbReference type="ARBA" id="ARBA00022679"/>
    </source>
</evidence>
<comment type="pathway">
    <text evidence="1">Cofactor biosynthesis; riboflavin biosynthesis; riboflavin from 2-hydroxy-3-oxobutyl phosphate and 5-amino-6-(D-ribitylamino)uracil: step 1/2.</text>
</comment>
<keyword evidence="5" id="KW-0808">Transferase</keyword>
<evidence type="ECO:0000256" key="3">
    <source>
        <dbReference type="ARBA" id="ARBA00012664"/>
    </source>
</evidence>
<dbReference type="HAMAP" id="MF_00178">
    <property type="entry name" value="Lumazine_synth"/>
    <property type="match status" value="1"/>
</dbReference>
<dbReference type="InterPro" id="IPR002180">
    <property type="entry name" value="LS/RS"/>
</dbReference>
<evidence type="ECO:0000313" key="8">
    <source>
        <dbReference type="EnsemblProtists" id="HpaP813097"/>
    </source>
</evidence>
<dbReference type="PANTHER" id="PTHR21058:SF0">
    <property type="entry name" value="6,7-DIMETHYL-8-RIBITYLLUMAZINE SYNTHASE"/>
    <property type="match status" value="1"/>
</dbReference>
<dbReference type="CDD" id="cd09209">
    <property type="entry name" value="Lumazine_synthase-I"/>
    <property type="match status" value="1"/>
</dbReference>